<accession>A0AAD9SNW8</accession>
<dbReference type="EMBL" id="JAUJFL010000001">
    <property type="protein sequence ID" value="KAK2614513.1"/>
    <property type="molecule type" value="Genomic_DNA"/>
</dbReference>
<proteinExistence type="predicted"/>
<reference evidence="2" key="1">
    <citation type="submission" date="2023-06" db="EMBL/GenBank/DDBJ databases">
        <authorList>
            <person name="Noh H."/>
        </authorList>
    </citation>
    <scope>NUCLEOTIDE SEQUENCE</scope>
    <source>
        <strain evidence="2">DUCC20226</strain>
    </source>
</reference>
<name>A0AAD9SNW8_PHOAM</name>
<organism evidence="2 3">
    <name type="scientific">Phomopsis amygdali</name>
    <name type="common">Fusicoccum amygdali</name>
    <dbReference type="NCBI Taxonomy" id="1214568"/>
    <lineage>
        <taxon>Eukaryota</taxon>
        <taxon>Fungi</taxon>
        <taxon>Dikarya</taxon>
        <taxon>Ascomycota</taxon>
        <taxon>Pezizomycotina</taxon>
        <taxon>Sordariomycetes</taxon>
        <taxon>Sordariomycetidae</taxon>
        <taxon>Diaporthales</taxon>
        <taxon>Diaporthaceae</taxon>
        <taxon>Diaporthe</taxon>
    </lineage>
</organism>
<evidence type="ECO:0000256" key="1">
    <source>
        <dbReference type="SAM" id="MobiDB-lite"/>
    </source>
</evidence>
<dbReference type="Proteomes" id="UP001265746">
    <property type="component" value="Unassembled WGS sequence"/>
</dbReference>
<sequence length="105" mass="11501">MFLQVAEELILFELALSVSRSDMTGPLSSSSVIPEETPRQNLQPIQRSPVPVKNGLLRAFSGLSDLAMKLDHPARDALKQDVPVVGMKTAQISTFKVIKVDQSLQ</sequence>
<feature type="region of interest" description="Disordered" evidence="1">
    <location>
        <begin position="21"/>
        <end position="47"/>
    </location>
</feature>
<dbReference type="AlphaFoldDB" id="A0AAD9SNW8"/>
<keyword evidence="3" id="KW-1185">Reference proteome</keyword>
<protein>
    <submittedName>
        <fullName evidence="2">Uncharacterized protein</fullName>
    </submittedName>
</protein>
<comment type="caution">
    <text evidence="2">The sequence shown here is derived from an EMBL/GenBank/DDBJ whole genome shotgun (WGS) entry which is preliminary data.</text>
</comment>
<feature type="compositionally biased region" description="Polar residues" evidence="1">
    <location>
        <begin position="21"/>
        <end position="32"/>
    </location>
</feature>
<evidence type="ECO:0000313" key="3">
    <source>
        <dbReference type="Proteomes" id="UP001265746"/>
    </source>
</evidence>
<gene>
    <name evidence="2" type="ORF">N8I77_001328</name>
</gene>
<evidence type="ECO:0000313" key="2">
    <source>
        <dbReference type="EMBL" id="KAK2614513.1"/>
    </source>
</evidence>